<keyword evidence="4" id="KW-1185">Reference proteome</keyword>
<dbReference type="Pfam" id="PF06985">
    <property type="entry name" value="HET"/>
    <property type="match status" value="1"/>
</dbReference>
<evidence type="ECO:0000313" key="3">
    <source>
        <dbReference type="EMBL" id="KAF2660000.1"/>
    </source>
</evidence>
<evidence type="ECO:0000313" key="4">
    <source>
        <dbReference type="Proteomes" id="UP000799324"/>
    </source>
</evidence>
<dbReference type="AlphaFoldDB" id="A0A6A6TJD9"/>
<accession>A0A6A6TJD9</accession>
<evidence type="ECO:0000259" key="2">
    <source>
        <dbReference type="Pfam" id="PF06985"/>
    </source>
</evidence>
<keyword evidence="1" id="KW-0812">Transmembrane</keyword>
<dbReference type="InterPro" id="IPR010730">
    <property type="entry name" value="HET"/>
</dbReference>
<keyword evidence="1" id="KW-1133">Transmembrane helix</keyword>
<feature type="transmembrane region" description="Helical" evidence="1">
    <location>
        <begin position="337"/>
        <end position="356"/>
    </location>
</feature>
<dbReference type="Proteomes" id="UP000799324">
    <property type="component" value="Unassembled WGS sequence"/>
</dbReference>
<dbReference type="PANTHER" id="PTHR24148:SF64">
    <property type="entry name" value="HETEROKARYON INCOMPATIBILITY DOMAIN-CONTAINING PROTEIN"/>
    <property type="match status" value="1"/>
</dbReference>
<name>A0A6A6TJD9_9PLEO</name>
<organism evidence="3 4">
    <name type="scientific">Lophiostoma macrostomum CBS 122681</name>
    <dbReference type="NCBI Taxonomy" id="1314788"/>
    <lineage>
        <taxon>Eukaryota</taxon>
        <taxon>Fungi</taxon>
        <taxon>Dikarya</taxon>
        <taxon>Ascomycota</taxon>
        <taxon>Pezizomycotina</taxon>
        <taxon>Dothideomycetes</taxon>
        <taxon>Pleosporomycetidae</taxon>
        <taxon>Pleosporales</taxon>
        <taxon>Lophiostomataceae</taxon>
        <taxon>Lophiostoma</taxon>
    </lineage>
</organism>
<dbReference type="PANTHER" id="PTHR24148">
    <property type="entry name" value="ANKYRIN REPEAT DOMAIN-CONTAINING PROTEIN 39 HOMOLOG-RELATED"/>
    <property type="match status" value="1"/>
</dbReference>
<sequence>MATQDDDTETFYGRLHIPPKSRCIRLLHVQGPDPNVAADGGPIYCDVAVVDLDSDSTWTALSYVWGTMASEPDVIFCNQTAFRVTSNCYSALRHLRQILGSFTIWVDAICINQADNLEKGHQVGLMDDIYSRAGTTYIWIGEGSESTERVVKLLSNTGFLEYFLDANGQIKPRVWAAYLSYVMAQWGLKRSTLPILERGCYIPRFSIANLLQPFRKEPLCTVHELHEFFQCSWITRIWTFQEVLMPNNPIVVCGLSQIAWSRLELSIAFLASIRTPGFTVNIRTWDNRHLRSGEKWLNVVFARDAYRTKVKDSSKHNSHLRNYWLFCISIGRAHRNLNTLLILVFFTFVWSIYFAMYKPRGGQLATSLFWLIIGTPVAIVGAGLSVHVLFYTFAPGPSFYNLAVLHKSVTSRINRDFRTRILTALCTRNATDPRDFSFGIRSVLQRSHLGTQLQLPPADYSISKAEAYKQFTMRFFQGQRVTKLLPLALQHRCEGAPSWVPDFSKRLEISPGKIYMFSDVTEGSQSYQRWNSEDKLILKGLVFQEIHSVTKHDTRGWSFKAHGGYSSFASRPVRDGDKLALISGMPCPVVLRDKGNSFELVSAANVTRWWLFGMTSALWKSHNKQKRAKWKEIQGTGLPPGTVVEDDPGDYLDDILIS</sequence>
<dbReference type="OrthoDB" id="3742224at2759"/>
<proteinExistence type="predicted"/>
<feature type="domain" description="Heterokaryon incompatibility" evidence="2">
    <location>
        <begin position="58"/>
        <end position="242"/>
    </location>
</feature>
<dbReference type="InterPro" id="IPR052895">
    <property type="entry name" value="HetReg/Transcr_Mod"/>
</dbReference>
<gene>
    <name evidence="3" type="ORF">K491DRAFT_649926</name>
</gene>
<protein>
    <recommendedName>
        <fullName evidence="2">Heterokaryon incompatibility domain-containing protein</fullName>
    </recommendedName>
</protein>
<evidence type="ECO:0000256" key="1">
    <source>
        <dbReference type="SAM" id="Phobius"/>
    </source>
</evidence>
<keyword evidence="1" id="KW-0472">Membrane</keyword>
<reference evidence="3" key="1">
    <citation type="journal article" date="2020" name="Stud. Mycol.">
        <title>101 Dothideomycetes genomes: a test case for predicting lifestyles and emergence of pathogens.</title>
        <authorList>
            <person name="Haridas S."/>
            <person name="Albert R."/>
            <person name="Binder M."/>
            <person name="Bloem J."/>
            <person name="Labutti K."/>
            <person name="Salamov A."/>
            <person name="Andreopoulos B."/>
            <person name="Baker S."/>
            <person name="Barry K."/>
            <person name="Bills G."/>
            <person name="Bluhm B."/>
            <person name="Cannon C."/>
            <person name="Castanera R."/>
            <person name="Culley D."/>
            <person name="Daum C."/>
            <person name="Ezra D."/>
            <person name="Gonzalez J."/>
            <person name="Henrissat B."/>
            <person name="Kuo A."/>
            <person name="Liang C."/>
            <person name="Lipzen A."/>
            <person name="Lutzoni F."/>
            <person name="Magnuson J."/>
            <person name="Mondo S."/>
            <person name="Nolan M."/>
            <person name="Ohm R."/>
            <person name="Pangilinan J."/>
            <person name="Park H.-J."/>
            <person name="Ramirez L."/>
            <person name="Alfaro M."/>
            <person name="Sun H."/>
            <person name="Tritt A."/>
            <person name="Yoshinaga Y."/>
            <person name="Zwiers L.-H."/>
            <person name="Turgeon B."/>
            <person name="Goodwin S."/>
            <person name="Spatafora J."/>
            <person name="Crous P."/>
            <person name="Grigoriev I."/>
        </authorList>
    </citation>
    <scope>NUCLEOTIDE SEQUENCE</scope>
    <source>
        <strain evidence="3">CBS 122681</strain>
    </source>
</reference>
<dbReference type="EMBL" id="MU004302">
    <property type="protein sequence ID" value="KAF2660000.1"/>
    <property type="molecule type" value="Genomic_DNA"/>
</dbReference>
<feature type="transmembrane region" description="Helical" evidence="1">
    <location>
        <begin position="368"/>
        <end position="393"/>
    </location>
</feature>